<dbReference type="Proteomes" id="UP000183090">
    <property type="component" value="Unassembled WGS sequence"/>
</dbReference>
<evidence type="ECO:0000256" key="5">
    <source>
        <dbReference type="ARBA" id="ARBA00022903"/>
    </source>
</evidence>
<evidence type="ECO:0000313" key="12">
    <source>
        <dbReference type="EMBL" id="AKG73452.1"/>
    </source>
</evidence>
<reference evidence="13 15" key="3">
    <citation type="submission" date="2016-10" db="EMBL/GenBank/DDBJ databases">
        <authorList>
            <person name="Varghese N."/>
            <person name="Submissions S."/>
        </authorList>
    </citation>
    <scope>NUCLEOTIDE SEQUENCE [LARGE SCALE GENOMIC DNA]</scope>
    <source>
        <strain evidence="13 15">CGMCC 1.6501</strain>
    </source>
</reference>
<dbReference type="GO" id="GO:0000271">
    <property type="term" value="P:polysaccharide biosynthetic process"/>
    <property type="evidence" value="ECO:0007669"/>
    <property type="project" value="UniProtKB-KW"/>
</dbReference>
<feature type="transmembrane region" description="Helical" evidence="9">
    <location>
        <begin position="174"/>
        <end position="194"/>
    </location>
</feature>
<keyword evidence="6 9" id="KW-1133">Transmembrane helix</keyword>
<dbReference type="EMBL" id="CP011366">
    <property type="protein sequence ID" value="AKG73452.1"/>
    <property type="molecule type" value="Genomic_DNA"/>
</dbReference>
<dbReference type="GO" id="GO:0005886">
    <property type="term" value="C:plasma membrane"/>
    <property type="evidence" value="ECO:0007669"/>
    <property type="project" value="UniProtKB-SubCell"/>
</dbReference>
<dbReference type="RefSeq" id="WP_046789642.1">
    <property type="nucleotide sequence ID" value="NZ_CP011366.1"/>
</dbReference>
<evidence type="ECO:0000313" key="15">
    <source>
        <dbReference type="Proteomes" id="UP000183090"/>
    </source>
</evidence>
<evidence type="ECO:0000256" key="6">
    <source>
        <dbReference type="ARBA" id="ARBA00022989"/>
    </source>
</evidence>
<keyword evidence="7 9" id="KW-0472">Membrane</keyword>
<sequence>MEETLNLEDILDVIKKNLIMIISLTLLFGALAAFATALLMTPQYEANTQILVSQSQDSDAGINNQEIQANLQLINTYRDIIKSPTVLDDVVANLNLEQTTATLSNQITVNNQDQSQVLTVTVTDEVPENAETIANEVGTVFQERVAEVMSVDNVSILAPADIGDNPSPVSPQPLINIAIGLILGALLGLGIAFLRAFLDKRLTTEEEVEQHLDLPVLGTVAKFHK</sequence>
<proteinExistence type="inferred from homology"/>
<keyword evidence="3" id="KW-1003">Cell membrane</keyword>
<evidence type="ECO:0000259" key="11">
    <source>
        <dbReference type="Pfam" id="PF13807"/>
    </source>
</evidence>
<dbReference type="Proteomes" id="UP000034029">
    <property type="component" value="Chromosome"/>
</dbReference>
<dbReference type="PANTHER" id="PTHR32309:SF13">
    <property type="entry name" value="FERRIC ENTEROBACTIN TRANSPORT PROTEIN FEPE"/>
    <property type="match status" value="1"/>
</dbReference>
<evidence type="ECO:0000259" key="10">
    <source>
        <dbReference type="Pfam" id="PF02706"/>
    </source>
</evidence>
<dbReference type="PANTHER" id="PTHR32309">
    <property type="entry name" value="TYROSINE-PROTEIN KINASE"/>
    <property type="match status" value="1"/>
</dbReference>
<gene>
    <name evidence="12" type="ORF">AAT16_04025</name>
    <name evidence="13" type="ORF">SAMN05216235_0042</name>
</gene>
<evidence type="ECO:0000256" key="9">
    <source>
        <dbReference type="SAM" id="Phobius"/>
    </source>
</evidence>
<evidence type="ECO:0000256" key="2">
    <source>
        <dbReference type="ARBA" id="ARBA00006683"/>
    </source>
</evidence>
<keyword evidence="8" id="KW-0270">Exopolysaccharide synthesis</keyword>
<evidence type="ECO:0000256" key="4">
    <source>
        <dbReference type="ARBA" id="ARBA00022692"/>
    </source>
</evidence>
<name>A0A0F7HIU8_9STAP</name>
<comment type="subcellular location">
    <subcellularLocation>
        <location evidence="1">Cell membrane</location>
        <topology evidence="1">Multi-pass membrane protein</topology>
    </subcellularLocation>
</comment>
<evidence type="ECO:0000256" key="1">
    <source>
        <dbReference type="ARBA" id="ARBA00004651"/>
    </source>
</evidence>
<comment type="similarity">
    <text evidence="2">Belongs to the CpsC/CapA family.</text>
</comment>
<dbReference type="OrthoDB" id="2360475at2"/>
<keyword evidence="5" id="KW-0972">Capsule biogenesis/degradation</keyword>
<dbReference type="Pfam" id="PF02706">
    <property type="entry name" value="Wzz"/>
    <property type="match status" value="1"/>
</dbReference>
<dbReference type="AlphaFoldDB" id="A0A0F7HIU8"/>
<keyword evidence="4 9" id="KW-0812">Transmembrane</keyword>
<dbReference type="InterPro" id="IPR032807">
    <property type="entry name" value="GNVR"/>
</dbReference>
<evidence type="ECO:0000313" key="14">
    <source>
        <dbReference type="Proteomes" id="UP000034029"/>
    </source>
</evidence>
<organism evidence="13 15">
    <name type="scientific">Salinicoccus halodurans</name>
    <dbReference type="NCBI Taxonomy" id="407035"/>
    <lineage>
        <taxon>Bacteria</taxon>
        <taxon>Bacillati</taxon>
        <taxon>Bacillota</taxon>
        <taxon>Bacilli</taxon>
        <taxon>Bacillales</taxon>
        <taxon>Staphylococcaceae</taxon>
        <taxon>Salinicoccus</taxon>
    </lineage>
</organism>
<protein>
    <submittedName>
        <fullName evidence="13">Capsular polysaccharide biosynthesis protein</fullName>
    </submittedName>
    <submittedName>
        <fullName evidence="12">Capsule biosynthesis protein</fullName>
    </submittedName>
</protein>
<accession>A0A0F7HIU8</accession>
<dbReference type="KEGG" id="shv:AAT16_04025"/>
<dbReference type="Pfam" id="PF13807">
    <property type="entry name" value="GNVR"/>
    <property type="match status" value="1"/>
</dbReference>
<evidence type="ECO:0000256" key="3">
    <source>
        <dbReference type="ARBA" id="ARBA00022475"/>
    </source>
</evidence>
<feature type="domain" description="Polysaccharide chain length determinant N-terminal" evidence="10">
    <location>
        <begin position="3"/>
        <end position="94"/>
    </location>
</feature>
<evidence type="ECO:0000256" key="8">
    <source>
        <dbReference type="ARBA" id="ARBA00023169"/>
    </source>
</evidence>
<evidence type="ECO:0000313" key="13">
    <source>
        <dbReference type="EMBL" id="SFK50795.1"/>
    </source>
</evidence>
<feature type="transmembrane region" description="Helical" evidence="9">
    <location>
        <begin position="18"/>
        <end position="40"/>
    </location>
</feature>
<dbReference type="EMBL" id="FOTB01000001">
    <property type="protein sequence ID" value="SFK50795.1"/>
    <property type="molecule type" value="Genomic_DNA"/>
</dbReference>
<keyword evidence="14" id="KW-1185">Reference proteome</keyword>
<dbReference type="InterPro" id="IPR050445">
    <property type="entry name" value="Bact_polysacc_biosynth/exp"/>
</dbReference>
<dbReference type="GO" id="GO:0004713">
    <property type="term" value="F:protein tyrosine kinase activity"/>
    <property type="evidence" value="ECO:0007669"/>
    <property type="project" value="TreeGrafter"/>
</dbReference>
<evidence type="ECO:0000256" key="7">
    <source>
        <dbReference type="ARBA" id="ARBA00023136"/>
    </source>
</evidence>
<feature type="domain" description="Tyrosine-protein kinase G-rich" evidence="11">
    <location>
        <begin position="123"/>
        <end position="196"/>
    </location>
</feature>
<dbReference type="InterPro" id="IPR003856">
    <property type="entry name" value="LPS_length_determ_N"/>
</dbReference>
<reference evidence="14" key="2">
    <citation type="submission" date="2015-04" db="EMBL/GenBank/DDBJ databases">
        <title>Complete genome sequence of Salinicoccus halodurans strain H3B36, isolated from the Qaidam basin of China.</title>
        <authorList>
            <person name="Ma Y."/>
            <person name="Jiang K."/>
            <person name="Xue Y."/>
        </authorList>
    </citation>
    <scope>NUCLEOTIDE SEQUENCE [LARGE SCALE GENOMIC DNA]</scope>
    <source>
        <strain evidence="14">H3B36</strain>
    </source>
</reference>
<reference evidence="12 14" key="1">
    <citation type="journal article" date="2015" name="Int. J. Syst. Evol. Microbiol.">
        <title>Complete genome sequence of Salinicoccus halodurans H3B36, isolated from the Qaidam Basin in China.</title>
        <authorList>
            <person name="Jiang K."/>
            <person name="Xue Y."/>
            <person name="Ma Y."/>
        </authorList>
    </citation>
    <scope>NUCLEOTIDE SEQUENCE [LARGE SCALE GENOMIC DNA]</scope>
    <source>
        <strain evidence="12 14">H3B36</strain>
    </source>
</reference>